<comment type="caution">
    <text evidence="20">The sequence shown here is derived from an EMBL/GenBank/DDBJ whole genome shotgun (WGS) entry which is preliminary data.</text>
</comment>
<feature type="domain" description="Thymine dioxygenase JBP1 DNA-binding" evidence="19">
    <location>
        <begin position="397"/>
        <end position="558"/>
    </location>
</feature>
<evidence type="ECO:0000256" key="15">
    <source>
        <dbReference type="ARBA" id="ARBA00032622"/>
    </source>
</evidence>
<evidence type="ECO:0000256" key="13">
    <source>
        <dbReference type="ARBA" id="ARBA00025901"/>
    </source>
</evidence>
<protein>
    <recommendedName>
        <fullName evidence="5">Thymine dioxygenase JBP1</fullName>
        <ecNumber evidence="4">1.14.11.6</ecNumber>
    </recommendedName>
    <alternativeName>
        <fullName evidence="14">J-binding protein 1</fullName>
    </alternativeName>
    <alternativeName>
        <fullName evidence="15">Thymidine hydroxylase JBP1</fullName>
    </alternativeName>
</protein>
<dbReference type="Gene3D" id="1.20.120.1440">
    <property type="entry name" value="JBP1, DNA-binding domain"/>
    <property type="match status" value="1"/>
</dbReference>
<dbReference type="GO" id="GO:0003677">
    <property type="term" value="F:DNA binding"/>
    <property type="evidence" value="ECO:0007669"/>
    <property type="project" value="UniProtKB-KW"/>
</dbReference>
<evidence type="ECO:0000256" key="14">
    <source>
        <dbReference type="ARBA" id="ARBA00030613"/>
    </source>
</evidence>
<evidence type="ECO:0000259" key="18">
    <source>
        <dbReference type="Pfam" id="PF12851"/>
    </source>
</evidence>
<dbReference type="GO" id="GO:0070580">
    <property type="term" value="P:base J metabolic process"/>
    <property type="evidence" value="ECO:0007669"/>
    <property type="project" value="UniProtKB-ARBA"/>
</dbReference>
<proteinExistence type="inferred from homology"/>
<feature type="compositionally biased region" description="Basic and acidic residues" evidence="17">
    <location>
        <begin position="541"/>
        <end position="557"/>
    </location>
</feature>
<dbReference type="Gene3D" id="3.60.130.30">
    <property type="match status" value="1"/>
</dbReference>
<feature type="domain" description="2OGFeDO JBP1/TET oxygenase" evidence="18">
    <location>
        <begin position="107"/>
        <end position="263"/>
    </location>
</feature>
<name>A0A0N0P8A0_LEPSE</name>
<keyword evidence="11" id="KW-0539">Nucleus</keyword>
<evidence type="ECO:0000256" key="10">
    <source>
        <dbReference type="ARBA" id="ARBA00023125"/>
    </source>
</evidence>
<dbReference type="InterPro" id="IPR024779">
    <property type="entry name" value="2OGFeDO_JBP1/TET_oxygenase_dom"/>
</dbReference>
<dbReference type="EC" id="1.14.11.6" evidence="4"/>
<evidence type="ECO:0000313" key="20">
    <source>
        <dbReference type="EMBL" id="KPI89706.1"/>
    </source>
</evidence>
<evidence type="ECO:0000256" key="2">
    <source>
        <dbReference type="ARBA" id="ARBA00004123"/>
    </source>
</evidence>
<dbReference type="OrthoDB" id="275889at2759"/>
<feature type="region of interest" description="Disordered" evidence="17">
    <location>
        <begin position="541"/>
        <end position="571"/>
    </location>
</feature>
<evidence type="ECO:0000256" key="3">
    <source>
        <dbReference type="ARBA" id="ARBA00005618"/>
    </source>
</evidence>
<evidence type="ECO:0000256" key="4">
    <source>
        <dbReference type="ARBA" id="ARBA00012263"/>
    </source>
</evidence>
<evidence type="ECO:0000256" key="6">
    <source>
        <dbReference type="ARBA" id="ARBA00022723"/>
    </source>
</evidence>
<keyword evidence="9" id="KW-0408">Iron</keyword>
<evidence type="ECO:0000256" key="17">
    <source>
        <dbReference type="SAM" id="MobiDB-lite"/>
    </source>
</evidence>
<dbReference type="AlphaFoldDB" id="A0A0N0P8A0"/>
<dbReference type="VEuPathDB" id="TriTrypDB:Lsey_0018_0360"/>
<comment type="cofactor">
    <cofactor evidence="1">
        <name>Fe(2+)</name>
        <dbReference type="ChEBI" id="CHEBI:29033"/>
    </cofactor>
</comment>
<evidence type="ECO:0000256" key="12">
    <source>
        <dbReference type="ARBA" id="ARBA00025171"/>
    </source>
</evidence>
<keyword evidence="21" id="KW-1185">Reference proteome</keyword>
<dbReference type="GO" id="GO:0050341">
    <property type="term" value="F:thymine dioxygenase activity"/>
    <property type="evidence" value="ECO:0007669"/>
    <property type="project" value="UniProtKB-EC"/>
</dbReference>
<comment type="subcellular location">
    <subcellularLocation>
        <location evidence="2">Nucleus</location>
    </subcellularLocation>
</comment>
<dbReference type="GO" id="GO:0046872">
    <property type="term" value="F:metal ion binding"/>
    <property type="evidence" value="ECO:0007669"/>
    <property type="project" value="UniProtKB-KW"/>
</dbReference>
<dbReference type="Pfam" id="PF18526">
    <property type="entry name" value="DB_JBP1"/>
    <property type="match status" value="1"/>
</dbReference>
<evidence type="ECO:0000313" key="21">
    <source>
        <dbReference type="Proteomes" id="UP000038009"/>
    </source>
</evidence>
<evidence type="ECO:0000256" key="8">
    <source>
        <dbReference type="ARBA" id="ARBA00023002"/>
    </source>
</evidence>
<evidence type="ECO:0000256" key="5">
    <source>
        <dbReference type="ARBA" id="ARBA00018444"/>
    </source>
</evidence>
<sequence length="824" mass="92510">MEPGLKRAKLDIFSLPRGKSGHTPEEAAASYAEAVRSHPFYDNAHSIVDLYDSATLKDGKGRIIGVVLRKALPEFAASAAADLLISAAVRTSLRSPMFGGEAPLSGIAGYFDYRGSPVELKSRKTSFTYEHEKEWPAVFPLVDYVSAIYKCVMPEHWAAQNSAIPDIVRIHGTPFSTLTINSRFRTASHTDAGDFDGGYSCIACIDGNFKGLALTFDDFRVNVLLQPRDVLVFDSHHYHSNTEVEISCQSEDWKRLTCVFYYRSALGEPGSYAEYQRRLEAALQDKEAHPVVKEVAVKPNGENLNKPSPVFPIHLSPFAVITTLHRMRHCAAKALRVHELLIALYSTLSTTLFGEDLVCTDGIPLRGIDEKLKANADSTARPVSRLGGFSEAGAVLTTAAERRKYLEREYLSEFIAVELLEMWEQARAKWLDLVAKEWKHLVAISPKRTDFLWKNTSDMNAAFFDLCEVGKQIMLGLLEKETALPAEEETFWSMYAMHLYTACAEELGMPQDAMSLRKLNVKLKDFNFGGTRYFKDMPIKEQQRRMERKGRIEEARRRSSPTSSASSERRSSWLTNDSFDYQCEDCVVDYAKNEWPLPQCYAESVTMHVCKEDSTACWEPVGLLVVFPRPDGKGCGGVGDCKEEVKEEVKECVATSAEWMRLMSSSAVHRVLSSAQRNTSLPPDRSFDNVRVRFAYHDDLPDEKFDFVVLQHVLSVMPDDAVAATYVQGVGAVCSGCIFVVETDVQCRQYYTLKCPIRAEYDAVAPAFFQQLHRTSYGTERARMRTKAEIESLFPLPCVARYKLEGSPMNTVVHLLALEGEHTM</sequence>
<reference evidence="20 21" key="1">
    <citation type="journal article" date="2015" name="PLoS Pathog.">
        <title>Leptomonas seymouri: Adaptations to the Dixenous Life Cycle Analyzed by Genome Sequencing, Transcriptome Profiling and Co-infection with Leishmania donovani.</title>
        <authorList>
            <person name="Kraeva N."/>
            <person name="Butenko A."/>
            <person name="Hlavacova J."/>
            <person name="Kostygov A."/>
            <person name="Myskova J."/>
            <person name="Grybchuk D."/>
            <person name="Lestinova T."/>
            <person name="Votypka J."/>
            <person name="Volf P."/>
            <person name="Opperdoes F."/>
            <person name="Flegontov P."/>
            <person name="Lukes J."/>
            <person name="Yurchenko V."/>
        </authorList>
    </citation>
    <scope>NUCLEOTIDE SEQUENCE [LARGE SCALE GENOMIC DNA]</scope>
    <source>
        <strain evidence="20 21">ATCC 30220</strain>
    </source>
</reference>
<dbReference type="InterPro" id="IPR041241">
    <property type="entry name" value="DB_JBP1"/>
</dbReference>
<evidence type="ECO:0000256" key="1">
    <source>
        <dbReference type="ARBA" id="ARBA00001954"/>
    </source>
</evidence>
<comment type="catalytic activity">
    <reaction evidence="16">
        <text>thymine + 2-oxoglutarate + O2 = 5-hydroxymethyluracil + succinate + CO2</text>
        <dbReference type="Rhea" id="RHEA:10316"/>
        <dbReference type="ChEBI" id="CHEBI:15379"/>
        <dbReference type="ChEBI" id="CHEBI:16526"/>
        <dbReference type="ChEBI" id="CHEBI:16810"/>
        <dbReference type="ChEBI" id="CHEBI:16964"/>
        <dbReference type="ChEBI" id="CHEBI:17821"/>
        <dbReference type="ChEBI" id="CHEBI:30031"/>
        <dbReference type="EC" id="1.14.11.6"/>
    </reaction>
</comment>
<evidence type="ECO:0000256" key="11">
    <source>
        <dbReference type="ARBA" id="ARBA00023242"/>
    </source>
</evidence>
<dbReference type="Pfam" id="PF12851">
    <property type="entry name" value="Tet_JBP"/>
    <property type="match status" value="1"/>
</dbReference>
<comment type="similarity">
    <text evidence="3">Belongs to the TET family. JBP1 subfamily.</text>
</comment>
<dbReference type="OMA" id="LCEVGKQ"/>
<evidence type="ECO:0000256" key="16">
    <source>
        <dbReference type="ARBA" id="ARBA00048837"/>
    </source>
</evidence>
<keyword evidence="8" id="KW-0560">Oxidoreductase</keyword>
<keyword evidence="6" id="KW-0479">Metal-binding</keyword>
<comment type="subunit">
    <text evidence="13">Monomer. Binds to DNA as a monomer.</text>
</comment>
<evidence type="ECO:0000256" key="7">
    <source>
        <dbReference type="ARBA" id="ARBA00022964"/>
    </source>
</evidence>
<organism evidence="20 21">
    <name type="scientific">Leptomonas seymouri</name>
    <dbReference type="NCBI Taxonomy" id="5684"/>
    <lineage>
        <taxon>Eukaryota</taxon>
        <taxon>Discoba</taxon>
        <taxon>Euglenozoa</taxon>
        <taxon>Kinetoplastea</taxon>
        <taxon>Metakinetoplastina</taxon>
        <taxon>Trypanosomatida</taxon>
        <taxon>Trypanosomatidae</taxon>
        <taxon>Leishmaniinae</taxon>
        <taxon>Leptomonas</taxon>
    </lineage>
</organism>
<keyword evidence="10" id="KW-0238">DNA-binding</keyword>
<dbReference type="EMBL" id="LJSK01000018">
    <property type="protein sequence ID" value="KPI89706.1"/>
    <property type="molecule type" value="Genomic_DNA"/>
</dbReference>
<evidence type="ECO:0000256" key="9">
    <source>
        <dbReference type="ARBA" id="ARBA00023004"/>
    </source>
</evidence>
<keyword evidence="7 20" id="KW-0223">Dioxygenase</keyword>
<accession>A0A0N0P8A0</accession>
<gene>
    <name evidence="20" type="ORF">ABL78_1199</name>
</gene>
<comment type="function">
    <text evidence="12">Dioxygenase that catalyzes the first step of DNA base J (beta-d-glucosyl-HOMedU) biosynthesis by converting thymine to 5-hydroxymethyluracil (HOMedU). DNA base J is a hypermodified thymidine residue found in the genome of kinetoplastid parasites, which is localized primarily to repetitive DNA, namely the telomeres, and is implicated in the regulation of antigenic variation. Also specifically binds to base J-containing DNA (J-DNA). Involved in propagation and maintenance of DNA base J synthesis initiated by JBP2 by specifically binding already synthesized DNA base J and propagating J synthesis. Thymine dioxygenase activity and J-DNA-binding are independent functions.</text>
</comment>
<dbReference type="Proteomes" id="UP000038009">
    <property type="component" value="Unassembled WGS sequence"/>
</dbReference>
<evidence type="ECO:0000259" key="19">
    <source>
        <dbReference type="Pfam" id="PF18526"/>
    </source>
</evidence>
<dbReference type="GO" id="GO:0005634">
    <property type="term" value="C:nucleus"/>
    <property type="evidence" value="ECO:0007669"/>
    <property type="project" value="UniProtKB-SubCell"/>
</dbReference>
<dbReference type="InterPro" id="IPR043111">
    <property type="entry name" value="DB_JBP1_sf"/>
</dbReference>